<evidence type="ECO:0000313" key="5">
    <source>
        <dbReference type="Proteomes" id="UP000085678"/>
    </source>
</evidence>
<proteinExistence type="inferred from homology"/>
<keyword evidence="5" id="KW-1185">Reference proteome</keyword>
<evidence type="ECO:0000259" key="4">
    <source>
        <dbReference type="Pfam" id="PF02230"/>
    </source>
</evidence>
<organism evidence="5 6">
    <name type="scientific">Lingula anatina</name>
    <name type="common">Brachiopod</name>
    <name type="synonym">Lingula unguis</name>
    <dbReference type="NCBI Taxonomy" id="7574"/>
    <lineage>
        <taxon>Eukaryota</taxon>
        <taxon>Metazoa</taxon>
        <taxon>Spiralia</taxon>
        <taxon>Lophotrochozoa</taxon>
        <taxon>Brachiopoda</taxon>
        <taxon>Linguliformea</taxon>
        <taxon>Lingulata</taxon>
        <taxon>Lingulida</taxon>
        <taxon>Linguloidea</taxon>
        <taxon>Lingulidae</taxon>
        <taxon>Lingula</taxon>
    </lineage>
</organism>
<dbReference type="GO" id="GO:0052689">
    <property type="term" value="F:carboxylic ester hydrolase activity"/>
    <property type="evidence" value="ECO:0007669"/>
    <property type="project" value="TreeGrafter"/>
</dbReference>
<dbReference type="RefSeq" id="XP_013419287.1">
    <property type="nucleotide sequence ID" value="XM_013563833.1"/>
</dbReference>
<name>A0A1S3K9W1_LINAN</name>
<dbReference type="InterPro" id="IPR003140">
    <property type="entry name" value="PLipase/COase/thioEstase"/>
</dbReference>
<dbReference type="Gene3D" id="3.40.50.1820">
    <property type="entry name" value="alpha/beta hydrolase"/>
    <property type="match status" value="1"/>
</dbReference>
<dbReference type="Pfam" id="PF02230">
    <property type="entry name" value="Abhydrolase_2"/>
    <property type="match status" value="1"/>
</dbReference>
<evidence type="ECO:0000256" key="1">
    <source>
        <dbReference type="ARBA" id="ARBA00006499"/>
    </source>
</evidence>
<dbReference type="KEGG" id="lak:106179992"/>
<dbReference type="GO" id="GO:0005737">
    <property type="term" value="C:cytoplasm"/>
    <property type="evidence" value="ECO:0007669"/>
    <property type="project" value="TreeGrafter"/>
</dbReference>
<dbReference type="InterPro" id="IPR029058">
    <property type="entry name" value="AB_hydrolase_fold"/>
</dbReference>
<keyword evidence="3" id="KW-0378">Hydrolase</keyword>
<sequence>MWIMCASRILPPKIAPLVVSQTKPKHTGTLFFFHGSGDTSDGIKLWLKEVTGKEFVFPHMKIIYPSAPVRPYTPMLGQLSTVWFDRKQISPFVPEDTKTLEESCSELNKLIETEVENGIPLERIILGGFSMGGAMALHLGYRYQKQVAGVIALSSFLNQQSVVYEGLKHDFGPLPPLFQAAGTADSLVLFDWVATTNKELSALGVQTTFHKFDNLCHELSREEVQLMRKWIEERVPDDR</sequence>
<dbReference type="GO" id="GO:0008474">
    <property type="term" value="F:palmitoyl-(protein) hydrolase activity"/>
    <property type="evidence" value="ECO:0007669"/>
    <property type="project" value="UniProtKB-EC"/>
</dbReference>
<evidence type="ECO:0000313" key="6">
    <source>
        <dbReference type="RefSeq" id="XP_013419287.1"/>
    </source>
</evidence>
<dbReference type="SUPFAM" id="SSF53474">
    <property type="entry name" value="alpha/beta-Hydrolases"/>
    <property type="match status" value="1"/>
</dbReference>
<protein>
    <recommendedName>
        <fullName evidence="2">palmitoyl-protein hydrolase</fullName>
        <ecNumber evidence="2">3.1.2.22</ecNumber>
    </recommendedName>
</protein>
<dbReference type="PANTHER" id="PTHR10655:SF17">
    <property type="entry name" value="LYSOPHOSPHOLIPASE-LIKE PROTEIN 1"/>
    <property type="match status" value="1"/>
</dbReference>
<reference evidence="6" key="1">
    <citation type="submission" date="2025-08" db="UniProtKB">
        <authorList>
            <consortium name="RefSeq"/>
        </authorList>
    </citation>
    <scope>IDENTIFICATION</scope>
    <source>
        <tissue evidence="6">Gonads</tissue>
    </source>
</reference>
<comment type="similarity">
    <text evidence="1">Belongs to the AB hydrolase superfamily. AB hydrolase 2 family.</text>
</comment>
<dbReference type="InterPro" id="IPR050565">
    <property type="entry name" value="LYPA1-2/EST-like"/>
</dbReference>
<evidence type="ECO:0000256" key="3">
    <source>
        <dbReference type="ARBA" id="ARBA00022801"/>
    </source>
</evidence>
<dbReference type="AlphaFoldDB" id="A0A1S3K9W1"/>
<feature type="domain" description="Phospholipase/carboxylesterase/thioesterase" evidence="4">
    <location>
        <begin position="18"/>
        <end position="232"/>
    </location>
</feature>
<dbReference type="FunCoup" id="A0A1S3K9W1">
    <property type="interactions" value="607"/>
</dbReference>
<dbReference type="InParanoid" id="A0A1S3K9W1"/>
<dbReference type="GeneID" id="106179992"/>
<gene>
    <name evidence="6" type="primary">LOC106179992</name>
</gene>
<dbReference type="OrthoDB" id="2418081at2759"/>
<dbReference type="Proteomes" id="UP000085678">
    <property type="component" value="Unplaced"/>
</dbReference>
<dbReference type="PANTHER" id="PTHR10655">
    <property type="entry name" value="LYSOPHOSPHOLIPASE-RELATED"/>
    <property type="match status" value="1"/>
</dbReference>
<dbReference type="EC" id="3.1.2.22" evidence="2"/>
<accession>A0A1S3K9W1</accession>
<evidence type="ECO:0000256" key="2">
    <source>
        <dbReference type="ARBA" id="ARBA00012423"/>
    </source>
</evidence>
<dbReference type="STRING" id="7574.A0A1S3K9W1"/>